<evidence type="ECO:0000259" key="3">
    <source>
        <dbReference type="Pfam" id="PF00501"/>
    </source>
</evidence>
<dbReference type="PANTHER" id="PTHR45527:SF1">
    <property type="entry name" value="FATTY ACID SYNTHASE"/>
    <property type="match status" value="1"/>
</dbReference>
<gene>
    <name evidence="4" type="ORF">SLS53_006039</name>
</gene>
<dbReference type="GO" id="GO:0031177">
    <property type="term" value="F:phosphopantetheine binding"/>
    <property type="evidence" value="ECO:0007669"/>
    <property type="project" value="TreeGrafter"/>
</dbReference>
<evidence type="ECO:0000256" key="2">
    <source>
        <dbReference type="ARBA" id="ARBA00022553"/>
    </source>
</evidence>
<protein>
    <recommendedName>
        <fullName evidence="3">AMP-dependent synthetase/ligase domain-containing protein</fullName>
    </recommendedName>
</protein>
<accession>A0AAN9U640</accession>
<dbReference type="AlphaFoldDB" id="A0AAN9U640"/>
<keyword evidence="5" id="KW-1185">Reference proteome</keyword>
<keyword evidence="2" id="KW-0597">Phosphoprotein</keyword>
<dbReference type="GO" id="GO:0044550">
    <property type="term" value="P:secondary metabolite biosynthetic process"/>
    <property type="evidence" value="ECO:0007669"/>
    <property type="project" value="TreeGrafter"/>
</dbReference>
<evidence type="ECO:0000256" key="1">
    <source>
        <dbReference type="ARBA" id="ARBA00022450"/>
    </source>
</evidence>
<comment type="caution">
    <text evidence="4">The sequence shown here is derived from an EMBL/GenBank/DDBJ whole genome shotgun (WGS) entry which is preliminary data.</text>
</comment>
<evidence type="ECO:0000313" key="5">
    <source>
        <dbReference type="Proteomes" id="UP001320245"/>
    </source>
</evidence>
<dbReference type="PANTHER" id="PTHR45527">
    <property type="entry name" value="NONRIBOSOMAL PEPTIDE SYNTHETASE"/>
    <property type="match status" value="1"/>
</dbReference>
<dbReference type="Pfam" id="PF00501">
    <property type="entry name" value="AMP-binding"/>
    <property type="match status" value="1"/>
</dbReference>
<reference evidence="4 5" key="1">
    <citation type="journal article" date="2023" name="PLoS ONE">
        <title>Cytospora paraplurivora sp. nov. isolated from orchards with fruit tree decline syndrome in Ontario, Canada.</title>
        <authorList>
            <person name="Ilyukhin E."/>
            <person name="Nguyen H.D.T."/>
            <person name="Castle A.J."/>
            <person name="Ellouze W."/>
        </authorList>
    </citation>
    <scope>NUCLEOTIDE SEQUENCE [LARGE SCALE GENOMIC DNA]</scope>
    <source>
        <strain evidence="4 5">FDS-564</strain>
    </source>
</reference>
<dbReference type="Gene3D" id="3.40.50.12780">
    <property type="entry name" value="N-terminal domain of ligase-like"/>
    <property type="match status" value="1"/>
</dbReference>
<dbReference type="SUPFAM" id="SSF56801">
    <property type="entry name" value="Acetyl-CoA synthetase-like"/>
    <property type="match status" value="1"/>
</dbReference>
<organism evidence="4 5">
    <name type="scientific">Cytospora paraplurivora</name>
    <dbReference type="NCBI Taxonomy" id="2898453"/>
    <lineage>
        <taxon>Eukaryota</taxon>
        <taxon>Fungi</taxon>
        <taxon>Dikarya</taxon>
        <taxon>Ascomycota</taxon>
        <taxon>Pezizomycotina</taxon>
        <taxon>Sordariomycetes</taxon>
        <taxon>Sordariomycetidae</taxon>
        <taxon>Diaporthales</taxon>
        <taxon>Cytosporaceae</taxon>
        <taxon>Cytospora</taxon>
    </lineage>
</organism>
<feature type="domain" description="AMP-dependent synthetase/ligase" evidence="3">
    <location>
        <begin position="243"/>
        <end position="355"/>
    </location>
</feature>
<dbReference type="EMBL" id="JAJSPL020000025">
    <property type="protein sequence ID" value="KAK7738520.1"/>
    <property type="molecule type" value="Genomic_DNA"/>
</dbReference>
<keyword evidence="1" id="KW-0596">Phosphopantetheine</keyword>
<dbReference type="GO" id="GO:0043041">
    <property type="term" value="P:amino acid activation for nonribosomal peptide biosynthetic process"/>
    <property type="evidence" value="ECO:0007669"/>
    <property type="project" value="TreeGrafter"/>
</dbReference>
<dbReference type="Proteomes" id="UP001320245">
    <property type="component" value="Unassembled WGS sequence"/>
</dbReference>
<dbReference type="GO" id="GO:0005737">
    <property type="term" value="C:cytoplasm"/>
    <property type="evidence" value="ECO:0007669"/>
    <property type="project" value="TreeGrafter"/>
</dbReference>
<proteinExistence type="predicted"/>
<evidence type="ECO:0000313" key="4">
    <source>
        <dbReference type="EMBL" id="KAK7738520.1"/>
    </source>
</evidence>
<dbReference type="InterPro" id="IPR042099">
    <property type="entry name" value="ANL_N_sf"/>
</dbReference>
<sequence>MDAIQDFYLRCDWDVSTSLLRHLYQDCPREQSLRLRQWAVAMLAWTLSNGGNDPLAYNKLFAEFPDLWEDYVRHVHRSVDCNVDVRVKNPQLRLLRNRLKSEEQHTPCKYFKKEPCNAAGYLKGELTVIITLAHIQLFGLSGTLDLTRTEFVVHEVASVIEGILEDSTKRIADMDIITPSERSQLSILCPPVDNHPALLHSKIEEASASYKNLRGIFDTQSCTADVIDVYAIKSAQLDSAPLYAAKVGLEADCLAYCIYTSGSTGLPKGVPVSHEAISAGIDSIIEAESVEPGWRLLQFSNFFFDVSVSDIFRMLSVGATLCMAPIEVMLSDLTRVINDIGVTQLFITPTATKLLRPERYRTWRESTSPAS</sequence>
<dbReference type="InterPro" id="IPR000873">
    <property type="entry name" value="AMP-dep_synth/lig_dom"/>
</dbReference>
<name>A0AAN9U640_9PEZI</name>